<dbReference type="SUPFAM" id="SSF50156">
    <property type="entry name" value="PDZ domain-like"/>
    <property type="match status" value="1"/>
</dbReference>
<evidence type="ECO:0000259" key="2">
    <source>
        <dbReference type="PROSITE" id="PS51022"/>
    </source>
</evidence>
<dbReference type="eggNOG" id="KOG3550">
    <property type="taxonomic scope" value="Eukaryota"/>
</dbReference>
<proteinExistence type="predicted"/>
<dbReference type="InterPro" id="IPR036034">
    <property type="entry name" value="PDZ_sf"/>
</dbReference>
<name>A0A0D2VYL3_CAPO3</name>
<dbReference type="Proteomes" id="UP000008743">
    <property type="component" value="Unassembled WGS sequence"/>
</dbReference>
<accession>A0A0D2VYL3</accession>
<sequence length="202" mass="21647">MTVTEDSRAALAQLETIQSTNADLKGARNLELIIQLLKSPFFQSVAKVYDAFQTSLPAAPEAAPTPAANRGGITATSQAVENATVAAFGAGDETKDHRVIVLTKGTQGLGFNIMGGAEQNCPIFISRIAENGVAFKDGNLKRGDQLQSVNGIDVTKATHERAVEILKSSVGSVTLTVKFNLQMLEELERMFAEKRESIKNPK</sequence>
<evidence type="ECO:0000259" key="1">
    <source>
        <dbReference type="PROSITE" id="PS50106"/>
    </source>
</evidence>
<dbReference type="InterPro" id="IPR051109">
    <property type="entry name" value="MAM_complex_regulator"/>
</dbReference>
<dbReference type="PROSITE" id="PS50106">
    <property type="entry name" value="PDZ"/>
    <property type="match status" value="1"/>
</dbReference>
<reference evidence="4" key="1">
    <citation type="submission" date="2011-02" db="EMBL/GenBank/DDBJ databases">
        <title>The Genome Sequence of Capsaspora owczarzaki ATCC 30864.</title>
        <authorList>
            <person name="Russ C."/>
            <person name="Cuomo C."/>
            <person name="Burger G."/>
            <person name="Gray M.W."/>
            <person name="Holland P.W.H."/>
            <person name="King N."/>
            <person name="Lang F.B.F."/>
            <person name="Roger A.J."/>
            <person name="Ruiz-Trillo I."/>
            <person name="Young S.K."/>
            <person name="Zeng Q."/>
            <person name="Gargeya S."/>
            <person name="Alvarado L."/>
            <person name="Berlin A."/>
            <person name="Chapman S.B."/>
            <person name="Chen Z."/>
            <person name="Freedman E."/>
            <person name="Gellesch M."/>
            <person name="Goldberg J."/>
            <person name="Griggs A."/>
            <person name="Gujja S."/>
            <person name="Heilman E."/>
            <person name="Heiman D."/>
            <person name="Howarth C."/>
            <person name="Mehta T."/>
            <person name="Neiman D."/>
            <person name="Pearson M."/>
            <person name="Roberts A."/>
            <person name="Saif S."/>
            <person name="Shea T."/>
            <person name="Shenoy N."/>
            <person name="Sisk P."/>
            <person name="Stolte C."/>
            <person name="Sykes S."/>
            <person name="White J."/>
            <person name="Yandava C."/>
            <person name="Haas B."/>
            <person name="Nusbaum C."/>
            <person name="Birren B."/>
        </authorList>
    </citation>
    <scope>NUCLEOTIDE SEQUENCE</scope>
    <source>
        <strain evidence="4">ATCC 30864</strain>
    </source>
</reference>
<dbReference type="AlphaFoldDB" id="A0A0D2VYL3"/>
<dbReference type="InterPro" id="IPR004172">
    <property type="entry name" value="L27_dom"/>
</dbReference>
<dbReference type="SMART" id="SM00228">
    <property type="entry name" value="PDZ"/>
    <property type="match status" value="1"/>
</dbReference>
<organism evidence="3 4">
    <name type="scientific">Capsaspora owczarzaki (strain ATCC 30864)</name>
    <dbReference type="NCBI Taxonomy" id="595528"/>
    <lineage>
        <taxon>Eukaryota</taxon>
        <taxon>Filasterea</taxon>
        <taxon>Capsaspora</taxon>
    </lineage>
</organism>
<dbReference type="RefSeq" id="XP_004343811.1">
    <property type="nucleotide sequence ID" value="XM_004343761.2"/>
</dbReference>
<dbReference type="InParanoid" id="A0A0D2VYL3"/>
<dbReference type="PhylomeDB" id="A0A0D2VYL3"/>
<evidence type="ECO:0000313" key="3">
    <source>
        <dbReference type="EMBL" id="KJE96822.1"/>
    </source>
</evidence>
<dbReference type="STRING" id="595528.A0A0D2VYL3"/>
<evidence type="ECO:0000313" key="4">
    <source>
        <dbReference type="Proteomes" id="UP000008743"/>
    </source>
</evidence>
<feature type="domain" description="PDZ" evidence="1">
    <location>
        <begin position="99"/>
        <end position="177"/>
    </location>
</feature>
<gene>
    <name evidence="3" type="ORF">CAOG_007087</name>
</gene>
<dbReference type="Pfam" id="PF00595">
    <property type="entry name" value="PDZ"/>
    <property type="match status" value="1"/>
</dbReference>
<dbReference type="OrthoDB" id="10056216at2759"/>
<protein>
    <submittedName>
        <fullName evidence="3">Veli-PA</fullName>
    </submittedName>
</protein>
<feature type="domain" description="L27" evidence="2">
    <location>
        <begin position="1"/>
        <end position="60"/>
    </location>
</feature>
<dbReference type="PANTHER" id="PTHR14063">
    <property type="entry name" value="PROTEIN LIN-7 HOMOLOG"/>
    <property type="match status" value="1"/>
</dbReference>
<dbReference type="InterPro" id="IPR001478">
    <property type="entry name" value="PDZ"/>
</dbReference>
<dbReference type="PROSITE" id="PS51022">
    <property type="entry name" value="L27"/>
    <property type="match status" value="1"/>
</dbReference>
<dbReference type="CDD" id="cd06796">
    <property type="entry name" value="PDZ_Lin-7-like"/>
    <property type="match status" value="1"/>
</dbReference>
<dbReference type="Gene3D" id="2.30.42.10">
    <property type="match status" value="1"/>
</dbReference>
<dbReference type="EMBL" id="KE346372">
    <property type="protein sequence ID" value="KJE96822.1"/>
    <property type="molecule type" value="Genomic_DNA"/>
</dbReference>
<keyword evidence="4" id="KW-1185">Reference proteome</keyword>